<dbReference type="Proteomes" id="UP000236333">
    <property type="component" value="Unassembled WGS sequence"/>
</dbReference>
<sequence>MAEGGFLSKLRLVGGKVADLGGKVADVGGTVGNKIVDIGSTVGNKIVDVATKPLWEGDFERLRQLNAMAKQQQDLRRKYTEQELAAVEARTDLVLGQLPTGYFEANFDPVAYELSKLSESDDHNRIDELVERLTQGVETVSGRLSRHVNKKRDVLLAGIDRVAEVEGDIKSAFLISRAGRATLKAAAEEVARNMRVAGQTRRKQSYMELMEVITKIRRARDLQHLLKKSQELGEYGDAIMTCVQCFQGVDTLRQLS</sequence>
<dbReference type="Pfam" id="PF10475">
    <property type="entry name" value="Vps54_N"/>
    <property type="match status" value="1"/>
</dbReference>
<dbReference type="GO" id="GO:0005829">
    <property type="term" value="C:cytosol"/>
    <property type="evidence" value="ECO:0007669"/>
    <property type="project" value="GOC"/>
</dbReference>
<dbReference type="InterPro" id="IPR040047">
    <property type="entry name" value="VPS50"/>
</dbReference>
<evidence type="ECO:0000313" key="6">
    <source>
        <dbReference type="Proteomes" id="UP000236333"/>
    </source>
</evidence>
<protein>
    <recommendedName>
        <fullName evidence="4">Vacuolar protein sorting-associated protein 54 N-terminal domain-containing protein</fullName>
    </recommendedName>
</protein>
<evidence type="ECO:0000256" key="3">
    <source>
        <dbReference type="ARBA" id="ARBA00023054"/>
    </source>
</evidence>
<feature type="domain" description="Vacuolar protein sorting-associated protein 54 N-terminal" evidence="4">
    <location>
        <begin position="97"/>
        <end position="255"/>
    </location>
</feature>
<dbReference type="InterPro" id="IPR019515">
    <property type="entry name" value="VPS54_N"/>
</dbReference>
<evidence type="ECO:0000256" key="1">
    <source>
        <dbReference type="ARBA" id="ARBA00022448"/>
    </source>
</evidence>
<evidence type="ECO:0000313" key="5">
    <source>
        <dbReference type="EMBL" id="PNH02757.1"/>
    </source>
</evidence>
<comment type="caution">
    <text evidence="5">The sequence shown here is derived from an EMBL/GenBank/DDBJ whole genome shotgun (WGS) entry which is preliminary data.</text>
</comment>
<feature type="non-terminal residue" evidence="5">
    <location>
        <position position="256"/>
    </location>
</feature>
<keyword evidence="6" id="KW-1185">Reference proteome</keyword>
<dbReference type="GO" id="GO:1990745">
    <property type="term" value="C:EARP complex"/>
    <property type="evidence" value="ECO:0007669"/>
    <property type="project" value="InterPro"/>
</dbReference>
<dbReference type="GO" id="GO:0015031">
    <property type="term" value="P:protein transport"/>
    <property type="evidence" value="ECO:0007669"/>
    <property type="project" value="UniProtKB-KW"/>
</dbReference>
<dbReference type="PANTHER" id="PTHR13258:SF0">
    <property type="entry name" value="SYNDETIN"/>
    <property type="match status" value="1"/>
</dbReference>
<keyword evidence="2" id="KW-0653">Protein transport</keyword>
<dbReference type="GO" id="GO:0032456">
    <property type="term" value="P:endocytic recycling"/>
    <property type="evidence" value="ECO:0007669"/>
    <property type="project" value="InterPro"/>
</dbReference>
<evidence type="ECO:0000259" key="4">
    <source>
        <dbReference type="Pfam" id="PF10475"/>
    </source>
</evidence>
<proteinExistence type="predicted"/>
<reference evidence="5 6" key="1">
    <citation type="journal article" date="2017" name="Mol. Biol. Evol.">
        <title>The 4-celled Tetrabaena socialis nuclear genome reveals the essential components for genetic control of cell number at the origin of multicellularity in the volvocine lineage.</title>
        <authorList>
            <person name="Featherston J."/>
            <person name="Arakaki Y."/>
            <person name="Hanschen E.R."/>
            <person name="Ferris P.J."/>
            <person name="Michod R.E."/>
            <person name="Olson B.J.S.C."/>
            <person name="Nozaki H."/>
            <person name="Durand P.M."/>
        </authorList>
    </citation>
    <scope>NUCLEOTIDE SEQUENCE [LARGE SCALE GENOMIC DNA]</scope>
    <source>
        <strain evidence="5 6">NIES-571</strain>
    </source>
</reference>
<dbReference type="EMBL" id="PGGS01000601">
    <property type="protein sequence ID" value="PNH02757.1"/>
    <property type="molecule type" value="Genomic_DNA"/>
</dbReference>
<name>A0A2J7ZR67_9CHLO</name>
<keyword evidence="1" id="KW-0813">Transport</keyword>
<dbReference type="OrthoDB" id="10263345at2759"/>
<accession>A0A2J7ZR67</accession>
<keyword evidence="3" id="KW-0175">Coiled coil</keyword>
<evidence type="ECO:0000256" key="2">
    <source>
        <dbReference type="ARBA" id="ARBA00022927"/>
    </source>
</evidence>
<dbReference type="PANTHER" id="PTHR13258">
    <property type="entry name" value="SYNDETIN"/>
    <property type="match status" value="1"/>
</dbReference>
<organism evidence="5 6">
    <name type="scientific">Tetrabaena socialis</name>
    <dbReference type="NCBI Taxonomy" id="47790"/>
    <lineage>
        <taxon>Eukaryota</taxon>
        <taxon>Viridiplantae</taxon>
        <taxon>Chlorophyta</taxon>
        <taxon>core chlorophytes</taxon>
        <taxon>Chlorophyceae</taxon>
        <taxon>CS clade</taxon>
        <taxon>Chlamydomonadales</taxon>
        <taxon>Tetrabaenaceae</taxon>
        <taxon>Tetrabaena</taxon>
    </lineage>
</organism>
<dbReference type="GO" id="GO:0042147">
    <property type="term" value="P:retrograde transport, endosome to Golgi"/>
    <property type="evidence" value="ECO:0007669"/>
    <property type="project" value="InterPro"/>
</dbReference>
<dbReference type="AlphaFoldDB" id="A0A2J7ZR67"/>
<dbReference type="GO" id="GO:0000149">
    <property type="term" value="F:SNARE binding"/>
    <property type="evidence" value="ECO:0007669"/>
    <property type="project" value="TreeGrafter"/>
</dbReference>
<gene>
    <name evidence="5" type="ORF">TSOC_011227</name>
</gene>